<keyword evidence="3" id="KW-1185">Reference proteome</keyword>
<comment type="caution">
    <text evidence="2">The sequence shown here is derived from an EMBL/GenBank/DDBJ whole genome shotgun (WGS) entry which is preliminary data.</text>
</comment>
<organism evidence="2 3">
    <name type="scientific">Aporhodopirellula rubra</name>
    <dbReference type="NCBI Taxonomy" id="980271"/>
    <lineage>
        <taxon>Bacteria</taxon>
        <taxon>Pseudomonadati</taxon>
        <taxon>Planctomycetota</taxon>
        <taxon>Planctomycetia</taxon>
        <taxon>Pirellulales</taxon>
        <taxon>Pirellulaceae</taxon>
        <taxon>Aporhodopirellula</taxon>
    </lineage>
</organism>
<dbReference type="EMBL" id="JACHXU010000011">
    <property type="protein sequence ID" value="MBB3207484.1"/>
    <property type="molecule type" value="Genomic_DNA"/>
</dbReference>
<gene>
    <name evidence="2" type="ORF">FHS27_003309</name>
</gene>
<evidence type="ECO:0000259" key="1">
    <source>
        <dbReference type="Pfam" id="PF12728"/>
    </source>
</evidence>
<evidence type="ECO:0000313" key="3">
    <source>
        <dbReference type="Proteomes" id="UP000536179"/>
    </source>
</evidence>
<feature type="domain" description="Helix-turn-helix" evidence="1">
    <location>
        <begin position="22"/>
        <end position="66"/>
    </location>
</feature>
<dbReference type="AlphaFoldDB" id="A0A7W5E0C3"/>
<accession>A0A7W5E0C3</accession>
<protein>
    <submittedName>
        <fullName evidence="2">Excisionase family DNA binding protein</fullName>
    </submittedName>
</protein>
<dbReference type="InterPro" id="IPR041657">
    <property type="entry name" value="HTH_17"/>
</dbReference>
<evidence type="ECO:0000313" key="2">
    <source>
        <dbReference type="EMBL" id="MBB3207484.1"/>
    </source>
</evidence>
<dbReference type="RefSeq" id="WP_184305826.1">
    <property type="nucleotide sequence ID" value="NZ_JACHXU010000011.1"/>
</dbReference>
<dbReference type="Proteomes" id="UP000536179">
    <property type="component" value="Unassembled WGS sequence"/>
</dbReference>
<reference evidence="2 3" key="1">
    <citation type="submission" date="2020-08" db="EMBL/GenBank/DDBJ databases">
        <title>Genomic Encyclopedia of Type Strains, Phase III (KMG-III): the genomes of soil and plant-associated and newly described type strains.</title>
        <authorList>
            <person name="Whitman W."/>
        </authorList>
    </citation>
    <scope>NUCLEOTIDE SEQUENCE [LARGE SCALE GENOMIC DNA]</scope>
    <source>
        <strain evidence="2 3">CECT 8075</strain>
    </source>
</reference>
<proteinExistence type="predicted"/>
<dbReference type="Pfam" id="PF12728">
    <property type="entry name" value="HTH_17"/>
    <property type="match status" value="1"/>
</dbReference>
<name>A0A7W5E0C3_9BACT</name>
<sequence length="79" mass="8754">MLRKQIDGQYTASLQPSGMKKADAAYYCGLSVRTFERLVASGEIRPRRVGSRTIIYLRSELDEYLGQLPVGGGEMPSVD</sequence>